<dbReference type="PANTHER" id="PTHR10098:SF108">
    <property type="entry name" value="TETRATRICOPEPTIDE REPEAT PROTEIN 28"/>
    <property type="match status" value="1"/>
</dbReference>
<dbReference type="EMBL" id="LR633967">
    <property type="protein sequence ID" value="VUX55283.1"/>
    <property type="molecule type" value="Genomic_DNA"/>
</dbReference>
<dbReference type="SUPFAM" id="SSF48452">
    <property type="entry name" value="TPR-like"/>
    <property type="match status" value="2"/>
</dbReference>
<dbReference type="InterPro" id="IPR019734">
    <property type="entry name" value="TPR_rpt"/>
</dbReference>
<dbReference type="SMART" id="SM00028">
    <property type="entry name" value="TPR"/>
    <property type="match status" value="6"/>
</dbReference>
<sequence length="1140" mass="125749">MSKSLLTVCFRMSAAWHRRYAPSCRIAAGLVPIFIQLVACGPLEISQPTVLVAAARHEISADLDVTFDLKIGAETNLLVSAKQEKIDVGISITSPDGDQIIVNSPIERDGTETLLHRTSETGIYQIRIFSLDHQFASGHVLVSIEGLGHETKGDQIRLEAEQAESQGAEFSLAATKSEDSVLGEKLYRDGAMAYKAAASDWATLKRPIREALSLYREALLQYILADWEAAENSAMRSANILTNAGRNPLLRARVLHLQGQILIETLEESDIERALNVLNEALIVQRDHDDQFNAAVTLNTLGILDYERGDLTESREKILEAGRIQEALNEEREASKTYNNVATIDERRGQVLLALDSYEKAARLSKSVGADYEYAVILENSADAHAILGNMEKALIRYHEAADVAERIGDRLGVAQAMDGIGNVYYRLGNWQSAARYLERSLELHANASERRPLLETHTHLGNTYRSTGQYQQAIEEHELALNLAGRRAEQAMVHLELGRDKKAAKDFTAALAHFDRTLHLAKNSADTILEASALTEIGAIRAVSSPIEGIEELNAALSLHRQISSNHGEIQTLSALASAHQRVGKTKTALEYANQALVLTEELRTRIGHPRLRYTYSGLQSPTFGLVIDLLMDLNSLQPVEQASDRVDYDALALEISELAHASTLVELMYEAGGAFAQSAGQALRQQHRELRQRLAQIAYMQEKDKASLTRVPNEDEFEHSLISIASELDVIEAKIHSLNPQSQLLARPKKLRATEIQNLLGGMDDKDSVLLEYSLGDQRSFVWAVTSTSINGWVLPGRRTIEKMAQEVYLTLKTPQHSSGASGRRQELRALSDILLGPVTEHLEVERIIVVPDGTLHYVPFSALLVPNKDIFLVEHADIVTLPSASVLAAQRNIRRNRITAPKGIAIIADPVFELSDKRLSKMHNQRESSVKTQAITRAGAAASLPRLPYTANEAASINEITSGWGENLTLTGFDANRAELLASPLGQYQIIHFASHGLIDSEQPQLSAIAMSAYDSAGNEINSLLQLDDIYELQLNADLVVLSACDTALGVNVRGEGLVGLVHAFMYAGARSVVGSLWSVQDNATSILMENFYSNLLDKKMSPDSALRYAQLAVAKERAWRDPYYWAAFTYQGEWRR</sequence>
<dbReference type="Pfam" id="PF13176">
    <property type="entry name" value="TPR_7"/>
    <property type="match status" value="1"/>
</dbReference>
<feature type="domain" description="CHAT" evidence="2">
    <location>
        <begin position="829"/>
        <end position="1136"/>
    </location>
</feature>
<feature type="repeat" description="TPR" evidence="1">
    <location>
        <begin position="455"/>
        <end position="488"/>
    </location>
</feature>
<dbReference type="PANTHER" id="PTHR10098">
    <property type="entry name" value="RAPSYN-RELATED"/>
    <property type="match status" value="1"/>
</dbReference>
<dbReference type="PROSITE" id="PS50005">
    <property type="entry name" value="TPR"/>
    <property type="match status" value="2"/>
</dbReference>
<evidence type="ECO:0000259" key="2">
    <source>
        <dbReference type="Pfam" id="PF12770"/>
    </source>
</evidence>
<accession>A0A7D9H3U3</accession>
<dbReference type="InterPro" id="IPR024983">
    <property type="entry name" value="CHAT_dom"/>
</dbReference>
<feature type="repeat" description="TPR" evidence="1">
    <location>
        <begin position="415"/>
        <end position="448"/>
    </location>
</feature>
<dbReference type="Pfam" id="PF13424">
    <property type="entry name" value="TPR_12"/>
    <property type="match status" value="1"/>
</dbReference>
<protein>
    <submittedName>
        <fullName evidence="3">Putative Tetratricopeptide TPR_1 repeat-containing protein</fullName>
    </submittedName>
</protein>
<name>A0A7D9H3U3_9GAMM</name>
<reference evidence="3" key="1">
    <citation type="submission" date="2019-07" db="EMBL/GenBank/DDBJ databases">
        <authorList>
            <person name="Weber M."/>
            <person name="Kostadinov I."/>
            <person name="Kostadinov D I."/>
        </authorList>
    </citation>
    <scope>NUCLEOTIDE SEQUENCE</scope>
    <source>
        <strain evidence="3">Gfbio:sag-sample-m06:053724c1-46a9-4a36-b237-ea2bf867836b</strain>
    </source>
</reference>
<evidence type="ECO:0000313" key="3">
    <source>
        <dbReference type="EMBL" id="VUX55283.1"/>
    </source>
</evidence>
<dbReference type="InterPro" id="IPR011990">
    <property type="entry name" value="TPR-like_helical_dom_sf"/>
</dbReference>
<dbReference type="Gene3D" id="1.25.40.10">
    <property type="entry name" value="Tetratricopeptide repeat domain"/>
    <property type="match status" value="3"/>
</dbReference>
<organism evidence="3">
    <name type="scientific">uncultured Woeseiaceae bacterium</name>
    <dbReference type="NCBI Taxonomy" id="1983305"/>
    <lineage>
        <taxon>Bacteria</taxon>
        <taxon>Pseudomonadati</taxon>
        <taxon>Pseudomonadota</taxon>
        <taxon>Gammaproteobacteria</taxon>
        <taxon>Woeseiales</taxon>
        <taxon>Woeseiaceae</taxon>
        <taxon>environmental samples</taxon>
    </lineage>
</organism>
<proteinExistence type="predicted"/>
<gene>
    <name evidence="3" type="ORF">JTBM06_V1_10005</name>
</gene>
<dbReference type="Pfam" id="PF12770">
    <property type="entry name" value="CHAT"/>
    <property type="match status" value="1"/>
</dbReference>
<evidence type="ECO:0000256" key="1">
    <source>
        <dbReference type="PROSITE-ProRule" id="PRU00339"/>
    </source>
</evidence>
<keyword evidence="1" id="KW-0802">TPR repeat</keyword>
<dbReference type="AlphaFoldDB" id="A0A7D9H3U3"/>